<evidence type="ECO:0000313" key="2">
    <source>
        <dbReference type="Proteomes" id="UP000002028"/>
    </source>
</evidence>
<dbReference type="STRING" id="504472.Slin_6610"/>
<dbReference type="Proteomes" id="UP000002028">
    <property type="component" value="Chromosome"/>
</dbReference>
<dbReference type="AlphaFoldDB" id="D2QUT5"/>
<keyword evidence="2" id="KW-1185">Reference proteome</keyword>
<organism evidence="1 2">
    <name type="scientific">Spirosoma linguale (strain ATCC 33905 / DSM 74 / LMG 10896 / Claus 1)</name>
    <dbReference type="NCBI Taxonomy" id="504472"/>
    <lineage>
        <taxon>Bacteria</taxon>
        <taxon>Pseudomonadati</taxon>
        <taxon>Bacteroidota</taxon>
        <taxon>Cytophagia</taxon>
        <taxon>Cytophagales</taxon>
        <taxon>Cytophagaceae</taxon>
        <taxon>Spirosoma</taxon>
    </lineage>
</organism>
<evidence type="ECO:0000313" key="1">
    <source>
        <dbReference type="EMBL" id="ADB42567.1"/>
    </source>
</evidence>
<proteinExistence type="predicted"/>
<dbReference type="RefSeq" id="WP_012931049.1">
    <property type="nucleotide sequence ID" value="NC_013730.1"/>
</dbReference>
<sequence>MSTSDSNYLIQQLLRNNLTRAELDEFLAGLHDEDAVRVYSEVLQTFFTALLDQHDHQTEPNKQPE</sequence>
<dbReference type="HOGENOM" id="CLU_206645_0_0_10"/>
<dbReference type="EMBL" id="CP001769">
    <property type="protein sequence ID" value="ADB42567.1"/>
    <property type="molecule type" value="Genomic_DNA"/>
</dbReference>
<gene>
    <name evidence="1" type="ordered locus">Slin_6610</name>
</gene>
<accession>D2QUT5</accession>
<protein>
    <submittedName>
        <fullName evidence="1">Uncharacterized protein</fullName>
    </submittedName>
</protein>
<dbReference type="KEGG" id="sli:Slin_6610"/>
<name>D2QUT5_SPILD</name>
<reference evidence="1 2" key="1">
    <citation type="journal article" date="2010" name="Stand. Genomic Sci.">
        <title>Complete genome sequence of Spirosoma linguale type strain (1).</title>
        <authorList>
            <person name="Lail K."/>
            <person name="Sikorski J."/>
            <person name="Saunders E."/>
            <person name="Lapidus A."/>
            <person name="Glavina Del Rio T."/>
            <person name="Copeland A."/>
            <person name="Tice H."/>
            <person name="Cheng J.-F."/>
            <person name="Lucas S."/>
            <person name="Nolan M."/>
            <person name="Bruce D."/>
            <person name="Goodwin L."/>
            <person name="Pitluck S."/>
            <person name="Ivanova N."/>
            <person name="Mavromatis K."/>
            <person name="Ovchinnikova G."/>
            <person name="Pati A."/>
            <person name="Chen A."/>
            <person name="Palaniappan K."/>
            <person name="Land M."/>
            <person name="Hauser L."/>
            <person name="Chang Y.-J."/>
            <person name="Jeffries C.D."/>
            <person name="Chain P."/>
            <person name="Brettin T."/>
            <person name="Detter J.C."/>
            <person name="Schuetze A."/>
            <person name="Rohde M."/>
            <person name="Tindall B.J."/>
            <person name="Goeker M."/>
            <person name="Bristow J."/>
            <person name="Eisen J.A."/>
            <person name="Markowitz V."/>
            <person name="Hugenholtz P."/>
            <person name="Kyrpides N.C."/>
            <person name="Klenk H.-P."/>
            <person name="Chen F."/>
        </authorList>
    </citation>
    <scope>NUCLEOTIDE SEQUENCE [LARGE SCALE GENOMIC DNA]</scope>
    <source>
        <strain evidence="2">ATCC 33905 / DSM 74 / LMG 10896 / Claus 1</strain>
    </source>
</reference>